<dbReference type="GO" id="GO:0006072">
    <property type="term" value="P:glycerol-3-phosphate metabolic process"/>
    <property type="evidence" value="ECO:0007669"/>
    <property type="project" value="TreeGrafter"/>
</dbReference>
<proteinExistence type="predicted"/>
<dbReference type="EMBL" id="OW240914">
    <property type="protein sequence ID" value="CAH2274814.1"/>
    <property type="molecule type" value="Genomic_DNA"/>
</dbReference>
<dbReference type="InterPro" id="IPR022284">
    <property type="entry name" value="GPAT/DHAPAT"/>
</dbReference>
<accession>A0AAD1RMI2</accession>
<dbReference type="PANTHER" id="PTHR12563">
    <property type="entry name" value="GLYCEROL-3-PHOSPHATE ACYLTRANSFERASE"/>
    <property type="match status" value="1"/>
</dbReference>
<dbReference type="PANTHER" id="PTHR12563:SF15">
    <property type="entry name" value="GLYCEROL-3-PHOSPHATE ACYLTRANSFERASE 2, MITOCHONDRIAL"/>
    <property type="match status" value="1"/>
</dbReference>
<dbReference type="Proteomes" id="UP001295444">
    <property type="component" value="Chromosome 03"/>
</dbReference>
<reference evidence="2" key="1">
    <citation type="submission" date="2022-03" db="EMBL/GenBank/DDBJ databases">
        <authorList>
            <person name="Alioto T."/>
            <person name="Alioto T."/>
            <person name="Gomez Garrido J."/>
        </authorList>
    </citation>
    <scope>NUCLEOTIDE SEQUENCE</scope>
</reference>
<dbReference type="GO" id="GO:0031966">
    <property type="term" value="C:mitochondrial membrane"/>
    <property type="evidence" value="ECO:0007669"/>
    <property type="project" value="TreeGrafter"/>
</dbReference>
<evidence type="ECO:0000313" key="2">
    <source>
        <dbReference type="EMBL" id="CAH2274814.1"/>
    </source>
</evidence>
<keyword evidence="3" id="KW-1185">Reference proteome</keyword>
<dbReference type="AlphaFoldDB" id="A0AAD1RMI2"/>
<dbReference type="GO" id="GO:0019432">
    <property type="term" value="P:triglyceride biosynthetic process"/>
    <property type="evidence" value="ECO:0007669"/>
    <property type="project" value="TreeGrafter"/>
</dbReference>
<feature type="domain" description="GPAT/DHAPAT C-terminal" evidence="1">
    <location>
        <begin position="160"/>
        <end position="501"/>
    </location>
</feature>
<dbReference type="GO" id="GO:0034587">
    <property type="term" value="P:piRNA processing"/>
    <property type="evidence" value="ECO:0007669"/>
    <property type="project" value="TreeGrafter"/>
</dbReference>
<organism evidence="2 3">
    <name type="scientific">Pelobates cultripes</name>
    <name type="common">Western spadefoot toad</name>
    <dbReference type="NCBI Taxonomy" id="61616"/>
    <lineage>
        <taxon>Eukaryota</taxon>
        <taxon>Metazoa</taxon>
        <taxon>Chordata</taxon>
        <taxon>Craniata</taxon>
        <taxon>Vertebrata</taxon>
        <taxon>Euteleostomi</taxon>
        <taxon>Amphibia</taxon>
        <taxon>Batrachia</taxon>
        <taxon>Anura</taxon>
        <taxon>Pelobatoidea</taxon>
        <taxon>Pelobatidae</taxon>
        <taxon>Pelobates</taxon>
    </lineage>
</organism>
<name>A0AAD1RMI2_PELCU</name>
<dbReference type="InterPro" id="IPR045520">
    <property type="entry name" value="GPAT/DHAPAT_C"/>
</dbReference>
<dbReference type="Pfam" id="PF19277">
    <property type="entry name" value="GPAT_C"/>
    <property type="match status" value="1"/>
</dbReference>
<sequence length="543" mass="60673">MAGWSPSPLPSLFTKSQDAPCSVGQGKLPIISEEEFRASTANTLGVLQRLGAVFLPADRGPLSDAVLSAYTWTLLAEGHSLLIFLECPSSHGSRSVSAVGCEWVRQVMGALHSRTVSDILIVPVGISYDCRPEDSVFGGKALLSGVLRSFLSFLCPWFITLGCARVDFAQPISLQEYIFNHQWRHVSPPLPLKDTLLPYILGYRNKIYDEFELEMVTCTADEQEQALVDGFILHSLRAAISCSAIMPSHIMAALLMHKYRKGVSISRLLSDFTLLTEDILLHGFDVEFSGQRWDLVCHSLQILRRSVSLYSALPGDTYVLSRNSQEAILNLSHHSASLLSVLLHESMGACALHALLSQLPVLGMSEMFLAHDELLDKLLCLCTLLPRTFLLQPPCQSPYIICQEILDKLIQCGLIATHEDPSASPVCDTGRNRFLDQILWKSVDDFADSDSDYMEEDVKRYYKLGRSSRNADLFLFLCRLLRPMLKTYERAAMFLEQHADCGQDTEVGYVSRLHGYLQQKAREDDSFGRCTKNEHLRCCRAGL</sequence>
<dbReference type="GO" id="GO:0006631">
    <property type="term" value="P:fatty acid metabolic process"/>
    <property type="evidence" value="ECO:0007669"/>
    <property type="project" value="TreeGrafter"/>
</dbReference>
<gene>
    <name evidence="2" type="ORF">PECUL_23A011616</name>
</gene>
<dbReference type="GO" id="GO:0008654">
    <property type="term" value="P:phospholipid biosynthetic process"/>
    <property type="evidence" value="ECO:0007669"/>
    <property type="project" value="TreeGrafter"/>
</dbReference>
<dbReference type="GO" id="GO:0004366">
    <property type="term" value="F:glycerol-3-phosphate O-acyltransferase activity"/>
    <property type="evidence" value="ECO:0007669"/>
    <property type="project" value="TreeGrafter"/>
</dbReference>
<protein>
    <recommendedName>
        <fullName evidence="1">GPAT/DHAPAT C-terminal domain-containing protein</fullName>
    </recommendedName>
</protein>
<evidence type="ECO:0000259" key="1">
    <source>
        <dbReference type="Pfam" id="PF19277"/>
    </source>
</evidence>
<evidence type="ECO:0000313" key="3">
    <source>
        <dbReference type="Proteomes" id="UP001295444"/>
    </source>
</evidence>